<dbReference type="HOGENOM" id="CLU_271675_0_0_10"/>
<evidence type="ECO:0000313" key="5">
    <source>
        <dbReference type="Proteomes" id="UP000007394"/>
    </source>
</evidence>
<dbReference type="InterPro" id="IPR001254">
    <property type="entry name" value="Trypsin_dom"/>
</dbReference>
<proteinExistence type="predicted"/>
<evidence type="ECO:0000259" key="3">
    <source>
        <dbReference type="Pfam" id="PF18962"/>
    </source>
</evidence>
<keyword evidence="5" id="KW-1185">Reference proteome</keyword>
<feature type="domain" description="Secretion system C-terminal sorting" evidence="3">
    <location>
        <begin position="1114"/>
        <end position="1190"/>
    </location>
</feature>
<dbReference type="Gene3D" id="2.40.10.10">
    <property type="entry name" value="Trypsin-like serine proteases"/>
    <property type="match status" value="2"/>
</dbReference>
<dbReference type="GO" id="GO:0006508">
    <property type="term" value="P:proteolysis"/>
    <property type="evidence" value="ECO:0007669"/>
    <property type="project" value="InterPro"/>
</dbReference>
<dbReference type="InterPro" id="IPR026444">
    <property type="entry name" value="Secre_tail"/>
</dbReference>
<feature type="chain" id="PRO_5003624768" evidence="1">
    <location>
        <begin position="22"/>
        <end position="1192"/>
    </location>
</feature>
<dbReference type="Pfam" id="PF00089">
    <property type="entry name" value="Trypsin"/>
    <property type="match status" value="1"/>
</dbReference>
<dbReference type="GO" id="GO:0004252">
    <property type="term" value="F:serine-type endopeptidase activity"/>
    <property type="evidence" value="ECO:0007669"/>
    <property type="project" value="InterPro"/>
</dbReference>
<reference evidence="4 5" key="1">
    <citation type="journal article" date="2012" name="Front. Microbiol.">
        <title>Complete genome of Ignavibacterium album, a metabolically versatile, flagellated, facultative anaerobe from the phylum Chlorobi.</title>
        <authorList>
            <person name="Liu Z."/>
            <person name="Frigaard N.-U."/>
            <person name="Vogl K."/>
            <person name="Iino T."/>
            <person name="Ohkuma M."/>
            <person name="Overmann J."/>
            <person name="Bryant D.A."/>
        </authorList>
    </citation>
    <scope>NUCLEOTIDE SEQUENCE [LARGE SCALE GENOMIC DNA]</scope>
    <source>
        <strain evidence="5">DSM 19864 / JCM 16511 / NBRC 101810 / Mat9-16</strain>
    </source>
</reference>
<dbReference type="EMBL" id="CP003418">
    <property type="protein sequence ID" value="AFH48703.1"/>
    <property type="molecule type" value="Genomic_DNA"/>
</dbReference>
<dbReference type="InterPro" id="IPR043504">
    <property type="entry name" value="Peptidase_S1_PA_chymotrypsin"/>
</dbReference>
<evidence type="ECO:0000313" key="4">
    <source>
        <dbReference type="EMBL" id="AFH48703.1"/>
    </source>
</evidence>
<dbReference type="eggNOG" id="COG0265">
    <property type="taxonomic scope" value="Bacteria"/>
</dbReference>
<dbReference type="Pfam" id="PF18962">
    <property type="entry name" value="Por_Secre_tail"/>
    <property type="match status" value="1"/>
</dbReference>
<organism evidence="4 5">
    <name type="scientific">Ignavibacterium album (strain DSM 19864 / JCM 16511 / NBRC 101810 / Mat9-16)</name>
    <dbReference type="NCBI Taxonomy" id="945713"/>
    <lineage>
        <taxon>Bacteria</taxon>
        <taxon>Pseudomonadati</taxon>
        <taxon>Ignavibacteriota</taxon>
        <taxon>Ignavibacteria</taxon>
        <taxon>Ignavibacteriales</taxon>
        <taxon>Ignavibacteriaceae</taxon>
        <taxon>Ignavibacterium</taxon>
    </lineage>
</organism>
<evidence type="ECO:0000256" key="1">
    <source>
        <dbReference type="SAM" id="SignalP"/>
    </source>
</evidence>
<keyword evidence="1" id="KW-0732">Signal</keyword>
<dbReference type="NCBIfam" id="TIGR04183">
    <property type="entry name" value="Por_Secre_tail"/>
    <property type="match status" value="1"/>
</dbReference>
<accession>I0AI96</accession>
<feature type="domain" description="Peptidase S1" evidence="2">
    <location>
        <begin position="56"/>
        <end position="264"/>
    </location>
</feature>
<feature type="signal peptide" evidence="1">
    <location>
        <begin position="1"/>
        <end position="21"/>
    </location>
</feature>
<evidence type="ECO:0000259" key="2">
    <source>
        <dbReference type="Pfam" id="PF00089"/>
    </source>
</evidence>
<dbReference type="InterPro" id="IPR009003">
    <property type="entry name" value="Peptidase_S1_PA"/>
</dbReference>
<dbReference type="RefSeq" id="WP_014559858.1">
    <property type="nucleotide sequence ID" value="NC_017464.1"/>
</dbReference>
<protein>
    <submittedName>
        <fullName evidence="4">Peptidase S8/S53 subtilisin kexin sedolisin</fullName>
    </submittedName>
</protein>
<sequence length="1192" mass="134211">MIRLTLTIILLSISINLKAQADGICGNDTRTRANQNAVGRIVVYDISDVNQTNPISVATGFIIKNGYLVTAAHLFYDLPTNSYNYIIEFNVPSSSSTTWGLQGINKSTPERRYEIIKSSIITIGTGAGQDIALFKVYPNEVTGLYPIDPNAQGTYLELNTNTPAPNGLYRVYGYGRDDRNRLDNYTLQVATDSGIGYNPPPLVNGIGEFPFLEFKTDILNGCSGGPIILNLSGHSLNNKVIGVVYGMQSECKNQGTQTINQAFAFYANQPSDYANVRVEQVVNGGLHGTIGRWWKDKFFTFSKYKNFAFKVGSTQVLKGYDTIVYNSRYHKWNVDNDVANHKYFYINNNENKLFRSEFKEFNTNCFVKTTSAEANLNFGSLFIKDPWLIKEEPSYLDGAKGYRNLGSAALWENIPDNFNPNYTSPNNLERIYKGVFLNQVPDPNNPNKPYYSVKADVSEQPIYLNQTGRTHKFYFNNWTGNPFGSAAFQFPTNLETPVVFKQEGATVQANYKGTQLSSTTEGFKNSGQRKLIITSYPQSYYHLVYSSMGSVWYEKALVNYGVLSPLDWQLMNNQKSLNAHLPNSEAKSPSIDYMYATQNQNEENYFIYITYQNKNPDGKYEIRLSKFDQGGVKLFDIPVYESSTINYNSVDCTPVVGVSRQITPGYPIKLVVLWKRPAEGSSSAGLYYMAGFDNGSYVQWTDSYPNPTKIPSTDLNSSYPSLAVFKKPNDAIYFHLAYQQGTSEIRYSYINFGVNGTTPQSSVSVSSGSGSFTNITPSITVFNSSSGYVNYDSPKIVWCTGEDGAVLYRYRTNMTNTKWSPMYIYYENDDVQSPSISGPKYDPRGIDDEFYLGWSWLAGYYKSYVSTANLSMKRSMPYKGKDLQIATTGQGWEGFGYVVLDNFTRTTAPIVFENKWIDAQLSKISSNISSGRSGTVIKDDAEFYFAFGDIKLNDNSVSFNPLNDTTVIENLNDLNSYLQTEPISVTDNDVLTYSVFYGLKDSVTAFNNLSNEEFVRFKIEVLDANTQQVLSSLDNVEQRKSLLIEYENLSYQILMQGIGQRVIVLRLKVENNFNSESSLANIYSFNQAVSKTRLKQMNWNDETVPKEFALNQNYPNPFNPTTVISWQSPVGSWQTLKVYDVLGNEVVTLVNEYREAGRYKIEFDASNLASGVYIYKLTAGSFTSSKKMMVVK</sequence>
<dbReference type="SUPFAM" id="SSF50494">
    <property type="entry name" value="Trypsin-like serine proteases"/>
    <property type="match status" value="1"/>
</dbReference>
<dbReference type="KEGG" id="ial:IALB_0992"/>
<dbReference type="STRING" id="945713.IALB_0992"/>
<dbReference type="Proteomes" id="UP000007394">
    <property type="component" value="Chromosome"/>
</dbReference>
<name>I0AI96_IGNAJ</name>
<dbReference type="AlphaFoldDB" id="I0AI96"/>
<gene>
    <name evidence="4" type="ordered locus">IALB_0992</name>
</gene>
<dbReference type="Gene3D" id="2.60.40.4070">
    <property type="match status" value="1"/>
</dbReference>